<reference evidence="1 2" key="1">
    <citation type="journal article" date="2012" name="J. Bacteriol.">
        <title>Complete genome sequence of Nocardia brasiliensis HUJEG-1.</title>
        <authorList>
            <person name="Vera-Cabrera L."/>
            <person name="Ortiz-Lopez R."/>
            <person name="Elizondo-Gonzalez R."/>
            <person name="Perez-Maya A.A."/>
            <person name="Ocampo-Candiani J."/>
        </authorList>
    </citation>
    <scope>NUCLEOTIDE SEQUENCE [LARGE SCALE GENOMIC DNA]</scope>
    <source>
        <strain evidence="2">ATCC 700358</strain>
    </source>
</reference>
<organism evidence="1 2">
    <name type="scientific">Nocardia brasiliensis (strain ATCC 700358 / HUJEG-1)</name>
    <dbReference type="NCBI Taxonomy" id="1133849"/>
    <lineage>
        <taxon>Bacteria</taxon>
        <taxon>Bacillati</taxon>
        <taxon>Actinomycetota</taxon>
        <taxon>Actinomycetes</taxon>
        <taxon>Mycobacteriales</taxon>
        <taxon>Nocardiaceae</taxon>
        <taxon>Nocardia</taxon>
    </lineage>
</organism>
<dbReference type="AlphaFoldDB" id="K0ETA0"/>
<evidence type="ECO:0000313" key="2">
    <source>
        <dbReference type="Proteomes" id="UP000006304"/>
    </source>
</evidence>
<dbReference type="eggNOG" id="COG5464">
    <property type="taxonomic scope" value="Bacteria"/>
</dbReference>
<proteinExistence type="predicted"/>
<dbReference type="Proteomes" id="UP000006304">
    <property type="component" value="Chromosome"/>
</dbReference>
<dbReference type="KEGG" id="nbr:O3I_013680"/>
<protein>
    <submittedName>
        <fullName evidence="1">Uncharacterized protein</fullName>
    </submittedName>
</protein>
<keyword evidence="2" id="KW-1185">Reference proteome</keyword>
<accession>K0ETA0</accession>
<sequence length="154" mass="17312">MTTEANSIPLWFFRSETSQRIRADGEAKGRAEDIVRILEHRGIPVADSVRALILSCREADYLDSWFDRSLVASTMHEVFLDTPSYADGFAKGLADGEAQGRASVIVRALELRDIQLSDADRNRILDCRDFDVLDRWFDRSLSAANAEEVFAQDG</sequence>
<gene>
    <name evidence="1" type="ORF">O3I_013680</name>
</gene>
<name>K0ETA0_NOCB7</name>
<dbReference type="STRING" id="1133849.O3I_013680"/>
<dbReference type="PANTHER" id="PTHR34613">
    <property type="entry name" value="SLL0800 PROTEIN"/>
    <property type="match status" value="1"/>
</dbReference>
<evidence type="ECO:0000313" key="1">
    <source>
        <dbReference type="EMBL" id="AFU00697.1"/>
    </source>
</evidence>
<dbReference type="RefSeq" id="WP_014983552.1">
    <property type="nucleotide sequence ID" value="NC_018681.1"/>
</dbReference>
<dbReference type="HOGENOM" id="CLU_1703319_0_0_11"/>
<dbReference type="PANTHER" id="PTHR34613:SF1">
    <property type="entry name" value="SLL6017 PROTEIN"/>
    <property type="match status" value="1"/>
</dbReference>
<dbReference type="EMBL" id="CP003876">
    <property type="protein sequence ID" value="AFU00697.1"/>
    <property type="molecule type" value="Genomic_DNA"/>
</dbReference>